<keyword evidence="3" id="KW-0560">Oxidoreductase</keyword>
<dbReference type="InterPro" id="IPR051609">
    <property type="entry name" value="NmrA/Isoflavone_reductase-like"/>
</dbReference>
<dbReference type="EMBL" id="MU865370">
    <property type="protein sequence ID" value="KAK4225321.1"/>
    <property type="molecule type" value="Genomic_DNA"/>
</dbReference>
<comment type="caution">
    <text evidence="5">The sequence shown here is derived from an EMBL/GenBank/DDBJ whole genome shotgun (WGS) entry which is preliminary data.</text>
</comment>
<dbReference type="Gene3D" id="3.40.50.720">
    <property type="entry name" value="NAD(P)-binding Rossmann-like Domain"/>
    <property type="match status" value="1"/>
</dbReference>
<evidence type="ECO:0000256" key="1">
    <source>
        <dbReference type="ARBA" id="ARBA00005725"/>
    </source>
</evidence>
<evidence type="ECO:0000256" key="2">
    <source>
        <dbReference type="ARBA" id="ARBA00022857"/>
    </source>
</evidence>
<dbReference type="AlphaFoldDB" id="A0AAN7BKN2"/>
<protein>
    <recommendedName>
        <fullName evidence="4">NmrA-like domain-containing protein</fullName>
    </recommendedName>
</protein>
<comment type="similarity">
    <text evidence="1">Belongs to the NmrA-type oxidoreductase family. Isoflavone reductase subfamily.</text>
</comment>
<dbReference type="InterPro" id="IPR036291">
    <property type="entry name" value="NAD(P)-bd_dom_sf"/>
</dbReference>
<keyword evidence="6" id="KW-1185">Reference proteome</keyword>
<dbReference type="PANTHER" id="PTHR47706:SF4">
    <property type="entry name" value="NMRA-LIKE DOMAIN-CONTAINING PROTEIN"/>
    <property type="match status" value="1"/>
</dbReference>
<evidence type="ECO:0000259" key="4">
    <source>
        <dbReference type="Pfam" id="PF05368"/>
    </source>
</evidence>
<evidence type="ECO:0000313" key="6">
    <source>
        <dbReference type="Proteomes" id="UP001301958"/>
    </source>
</evidence>
<dbReference type="Gene3D" id="3.90.25.10">
    <property type="entry name" value="UDP-galactose 4-epimerase, domain 1"/>
    <property type="match status" value="1"/>
</dbReference>
<dbReference type="PANTHER" id="PTHR47706">
    <property type="entry name" value="NMRA-LIKE FAMILY PROTEIN"/>
    <property type="match status" value="1"/>
</dbReference>
<dbReference type="SUPFAM" id="SSF51735">
    <property type="entry name" value="NAD(P)-binding Rossmann-fold domains"/>
    <property type="match status" value="1"/>
</dbReference>
<reference evidence="5" key="1">
    <citation type="journal article" date="2023" name="Mol. Phylogenet. Evol.">
        <title>Genome-scale phylogeny and comparative genomics of the fungal order Sordariales.</title>
        <authorList>
            <person name="Hensen N."/>
            <person name="Bonometti L."/>
            <person name="Westerberg I."/>
            <person name="Brannstrom I.O."/>
            <person name="Guillou S."/>
            <person name="Cros-Aarteil S."/>
            <person name="Calhoun S."/>
            <person name="Haridas S."/>
            <person name="Kuo A."/>
            <person name="Mondo S."/>
            <person name="Pangilinan J."/>
            <person name="Riley R."/>
            <person name="LaButti K."/>
            <person name="Andreopoulos B."/>
            <person name="Lipzen A."/>
            <person name="Chen C."/>
            <person name="Yan M."/>
            <person name="Daum C."/>
            <person name="Ng V."/>
            <person name="Clum A."/>
            <person name="Steindorff A."/>
            <person name="Ohm R.A."/>
            <person name="Martin F."/>
            <person name="Silar P."/>
            <person name="Natvig D.O."/>
            <person name="Lalanne C."/>
            <person name="Gautier V."/>
            <person name="Ament-Velasquez S.L."/>
            <person name="Kruys A."/>
            <person name="Hutchinson M.I."/>
            <person name="Powell A.J."/>
            <person name="Barry K."/>
            <person name="Miller A.N."/>
            <person name="Grigoriev I.V."/>
            <person name="Debuchy R."/>
            <person name="Gladieux P."/>
            <person name="Hiltunen Thoren M."/>
            <person name="Johannesson H."/>
        </authorList>
    </citation>
    <scope>NUCLEOTIDE SEQUENCE</scope>
    <source>
        <strain evidence="5">CBS 990.96</strain>
    </source>
</reference>
<evidence type="ECO:0000313" key="5">
    <source>
        <dbReference type="EMBL" id="KAK4225321.1"/>
    </source>
</evidence>
<evidence type="ECO:0000256" key="3">
    <source>
        <dbReference type="ARBA" id="ARBA00023002"/>
    </source>
</evidence>
<sequence length="327" mass="36191">MAIIAVAGGTGNVGRAIVEAILSTKKHQVIIFSRKADPTLSAQIGCPIIPVDYTSIPSLTQTLIDNQIHTLISTIAMHSPDGSTPNEIELIRAADISPVTKRLISSGWGIPVLNHPSYLGIPSTHHKLSALSTLHSTTTLEYTIFHTGYFMDYFGLPNYPSYLSRVPLVSWLDIPHAKASIPGKGNTPVHFTHTSDVAKFVAASLDLPKWEKETFIYGDKLTWNQFLTLAEQATGKKFEVVYDDLEKLKRGEPTELPGQKKLYEFIPKEVIQGLSAIFGIWFEEGKVELKPSDGKFLNDLLPEIKTLKVAEMLEVAWRKGQQVEGKE</sequence>
<name>A0AAN7BKN2_9PEZI</name>
<dbReference type="Proteomes" id="UP001301958">
    <property type="component" value="Unassembled WGS sequence"/>
</dbReference>
<accession>A0AAN7BKN2</accession>
<dbReference type="GO" id="GO:0016491">
    <property type="term" value="F:oxidoreductase activity"/>
    <property type="evidence" value="ECO:0007669"/>
    <property type="project" value="UniProtKB-KW"/>
</dbReference>
<organism evidence="5 6">
    <name type="scientific">Podospora fimiseda</name>
    <dbReference type="NCBI Taxonomy" id="252190"/>
    <lineage>
        <taxon>Eukaryota</taxon>
        <taxon>Fungi</taxon>
        <taxon>Dikarya</taxon>
        <taxon>Ascomycota</taxon>
        <taxon>Pezizomycotina</taxon>
        <taxon>Sordariomycetes</taxon>
        <taxon>Sordariomycetidae</taxon>
        <taxon>Sordariales</taxon>
        <taxon>Podosporaceae</taxon>
        <taxon>Podospora</taxon>
    </lineage>
</organism>
<keyword evidence="2" id="KW-0521">NADP</keyword>
<gene>
    <name evidence="5" type="ORF">QBC38DRAFT_483412</name>
</gene>
<feature type="domain" description="NmrA-like" evidence="4">
    <location>
        <begin position="4"/>
        <end position="302"/>
    </location>
</feature>
<dbReference type="Pfam" id="PF05368">
    <property type="entry name" value="NmrA"/>
    <property type="match status" value="1"/>
</dbReference>
<reference evidence="5" key="2">
    <citation type="submission" date="2023-05" db="EMBL/GenBank/DDBJ databases">
        <authorList>
            <consortium name="Lawrence Berkeley National Laboratory"/>
            <person name="Steindorff A."/>
            <person name="Hensen N."/>
            <person name="Bonometti L."/>
            <person name="Westerberg I."/>
            <person name="Brannstrom I.O."/>
            <person name="Guillou S."/>
            <person name="Cros-Aarteil S."/>
            <person name="Calhoun S."/>
            <person name="Haridas S."/>
            <person name="Kuo A."/>
            <person name="Mondo S."/>
            <person name="Pangilinan J."/>
            <person name="Riley R."/>
            <person name="Labutti K."/>
            <person name="Andreopoulos B."/>
            <person name="Lipzen A."/>
            <person name="Chen C."/>
            <person name="Yanf M."/>
            <person name="Daum C."/>
            <person name="Ng V."/>
            <person name="Clum A."/>
            <person name="Ohm R."/>
            <person name="Martin F."/>
            <person name="Silar P."/>
            <person name="Natvig D."/>
            <person name="Lalanne C."/>
            <person name="Gautier V."/>
            <person name="Ament-Velasquez S.L."/>
            <person name="Kruys A."/>
            <person name="Hutchinson M.I."/>
            <person name="Powell A.J."/>
            <person name="Barry K."/>
            <person name="Miller A.N."/>
            <person name="Grigoriev I.V."/>
            <person name="Debuchy R."/>
            <person name="Gladieux P."/>
            <person name="Thoren M.H."/>
            <person name="Johannesson H."/>
        </authorList>
    </citation>
    <scope>NUCLEOTIDE SEQUENCE</scope>
    <source>
        <strain evidence="5">CBS 990.96</strain>
    </source>
</reference>
<dbReference type="InterPro" id="IPR008030">
    <property type="entry name" value="NmrA-like"/>
</dbReference>
<proteinExistence type="inferred from homology"/>